<keyword evidence="2" id="KW-0805">Transcription regulation</keyword>
<evidence type="ECO:0000256" key="3">
    <source>
        <dbReference type="ARBA" id="ARBA00023125"/>
    </source>
</evidence>
<comment type="caution">
    <text evidence="6">The sequence shown here is derived from an EMBL/GenBank/DDBJ whole genome shotgun (WGS) entry which is preliminary data.</text>
</comment>
<gene>
    <name evidence="6" type="ORF">IAA08_02240</name>
</gene>
<protein>
    <submittedName>
        <fullName evidence="6">LysR family transcriptional regulator</fullName>
    </submittedName>
</protein>
<evidence type="ECO:0000256" key="4">
    <source>
        <dbReference type="ARBA" id="ARBA00023163"/>
    </source>
</evidence>
<reference evidence="6" key="2">
    <citation type="submission" date="2021-04" db="EMBL/GenBank/DDBJ databases">
        <authorList>
            <person name="Gilroy R."/>
        </authorList>
    </citation>
    <scope>NUCLEOTIDE SEQUENCE</scope>
    <source>
        <strain evidence="6">CHK192-9172</strain>
    </source>
</reference>
<dbReference type="Pfam" id="PF00126">
    <property type="entry name" value="HTH_1"/>
    <property type="match status" value="1"/>
</dbReference>
<dbReference type="PROSITE" id="PS50931">
    <property type="entry name" value="HTH_LYSR"/>
    <property type="match status" value="1"/>
</dbReference>
<evidence type="ECO:0000313" key="6">
    <source>
        <dbReference type="EMBL" id="HIZ06738.1"/>
    </source>
</evidence>
<reference evidence="6" key="1">
    <citation type="journal article" date="2021" name="PeerJ">
        <title>Extensive microbial diversity within the chicken gut microbiome revealed by metagenomics and culture.</title>
        <authorList>
            <person name="Gilroy R."/>
            <person name="Ravi A."/>
            <person name="Getino M."/>
            <person name="Pursley I."/>
            <person name="Horton D.L."/>
            <person name="Alikhan N.F."/>
            <person name="Baker D."/>
            <person name="Gharbi K."/>
            <person name="Hall N."/>
            <person name="Watson M."/>
            <person name="Adriaenssens E.M."/>
            <person name="Foster-Nyarko E."/>
            <person name="Jarju S."/>
            <person name="Secka A."/>
            <person name="Antonio M."/>
            <person name="Oren A."/>
            <person name="Chaudhuri R.R."/>
            <person name="La Ragione R."/>
            <person name="Hildebrand F."/>
            <person name="Pallen M.J."/>
        </authorList>
    </citation>
    <scope>NUCLEOTIDE SEQUENCE</scope>
    <source>
        <strain evidence="6">CHK192-9172</strain>
    </source>
</reference>
<accession>A0A9D2D197</accession>
<dbReference type="CDD" id="cd05466">
    <property type="entry name" value="PBP2_LTTR_substrate"/>
    <property type="match status" value="1"/>
</dbReference>
<keyword evidence="3" id="KW-0238">DNA-binding</keyword>
<dbReference type="PANTHER" id="PTHR30126">
    <property type="entry name" value="HTH-TYPE TRANSCRIPTIONAL REGULATOR"/>
    <property type="match status" value="1"/>
</dbReference>
<dbReference type="GO" id="GO:0000976">
    <property type="term" value="F:transcription cis-regulatory region binding"/>
    <property type="evidence" value="ECO:0007669"/>
    <property type="project" value="TreeGrafter"/>
</dbReference>
<evidence type="ECO:0000313" key="7">
    <source>
        <dbReference type="Proteomes" id="UP000824024"/>
    </source>
</evidence>
<dbReference type="SUPFAM" id="SSF46785">
    <property type="entry name" value="Winged helix' DNA-binding domain"/>
    <property type="match status" value="1"/>
</dbReference>
<evidence type="ECO:0000256" key="2">
    <source>
        <dbReference type="ARBA" id="ARBA00023015"/>
    </source>
</evidence>
<dbReference type="GO" id="GO:0003700">
    <property type="term" value="F:DNA-binding transcription factor activity"/>
    <property type="evidence" value="ECO:0007669"/>
    <property type="project" value="InterPro"/>
</dbReference>
<feature type="domain" description="HTH lysR-type" evidence="5">
    <location>
        <begin position="1"/>
        <end position="58"/>
    </location>
</feature>
<dbReference type="InterPro" id="IPR005119">
    <property type="entry name" value="LysR_subst-bd"/>
</dbReference>
<dbReference type="Proteomes" id="UP000824024">
    <property type="component" value="Unassembled WGS sequence"/>
</dbReference>
<dbReference type="Pfam" id="PF03466">
    <property type="entry name" value="LysR_substrate"/>
    <property type="match status" value="1"/>
</dbReference>
<dbReference type="AlphaFoldDB" id="A0A9D2D197"/>
<sequence length="294" mass="33878">MEIRNVKTFLKAAEMGNFSKAAAQLGYAQSTVTTQIQALERELKVELFERNGKKAALSAAGEEFRAYAYEMVKYEEMALEHFSNEKEPAGHIRIGVMETICASRYARIFKQFLKKYPKVRLTTVVATTLECMDMLEKGTLDVILTVDKKISRPYWETAHMLDTKICFFCSSRHPFASGEPVTLDELIREKFIQIEEGCNYRKAFEQYLTSQGKSVVNIQEVGYTRMIIDCVEENMGISLLPKFTLTEALRKKKIAVVNVKNYSFSMYMQVIYSKNRWTTPALRAFLQMTKEYLV</sequence>
<evidence type="ECO:0000259" key="5">
    <source>
        <dbReference type="PROSITE" id="PS50931"/>
    </source>
</evidence>
<dbReference type="InterPro" id="IPR036390">
    <property type="entry name" value="WH_DNA-bd_sf"/>
</dbReference>
<dbReference type="Gene3D" id="1.10.10.10">
    <property type="entry name" value="Winged helix-like DNA-binding domain superfamily/Winged helix DNA-binding domain"/>
    <property type="match status" value="1"/>
</dbReference>
<dbReference type="EMBL" id="DXCH01000059">
    <property type="protein sequence ID" value="HIZ06738.1"/>
    <property type="molecule type" value="Genomic_DNA"/>
</dbReference>
<dbReference type="Gene3D" id="3.40.190.290">
    <property type="match status" value="1"/>
</dbReference>
<dbReference type="InterPro" id="IPR036388">
    <property type="entry name" value="WH-like_DNA-bd_sf"/>
</dbReference>
<evidence type="ECO:0000256" key="1">
    <source>
        <dbReference type="ARBA" id="ARBA00009437"/>
    </source>
</evidence>
<comment type="similarity">
    <text evidence="1">Belongs to the LysR transcriptional regulatory family.</text>
</comment>
<name>A0A9D2D197_9FIRM</name>
<proteinExistence type="inferred from homology"/>
<dbReference type="PANTHER" id="PTHR30126:SF40">
    <property type="entry name" value="HTH-TYPE TRANSCRIPTIONAL REGULATOR GLTR"/>
    <property type="match status" value="1"/>
</dbReference>
<dbReference type="SUPFAM" id="SSF53850">
    <property type="entry name" value="Periplasmic binding protein-like II"/>
    <property type="match status" value="1"/>
</dbReference>
<dbReference type="PRINTS" id="PR00039">
    <property type="entry name" value="HTHLYSR"/>
</dbReference>
<dbReference type="FunFam" id="1.10.10.10:FF:000001">
    <property type="entry name" value="LysR family transcriptional regulator"/>
    <property type="match status" value="1"/>
</dbReference>
<keyword evidence="4" id="KW-0804">Transcription</keyword>
<dbReference type="InterPro" id="IPR000847">
    <property type="entry name" value="LysR_HTH_N"/>
</dbReference>
<organism evidence="6 7">
    <name type="scientific">Candidatus Eubacterium avistercoris</name>
    <dbReference type="NCBI Taxonomy" id="2838567"/>
    <lineage>
        <taxon>Bacteria</taxon>
        <taxon>Bacillati</taxon>
        <taxon>Bacillota</taxon>
        <taxon>Clostridia</taxon>
        <taxon>Eubacteriales</taxon>
        <taxon>Eubacteriaceae</taxon>
        <taxon>Eubacterium</taxon>
    </lineage>
</organism>